<comment type="similarity">
    <text evidence="1">Belongs to the alpha-carbonic anhydrase family.</text>
</comment>
<evidence type="ECO:0000313" key="10">
    <source>
        <dbReference type="WBParaSite" id="SBAD_0000473401-mRNA-1"/>
    </source>
</evidence>
<evidence type="ECO:0000259" key="7">
    <source>
        <dbReference type="PROSITE" id="PS51144"/>
    </source>
</evidence>
<dbReference type="SMART" id="SM01057">
    <property type="entry name" value="Carb_anhydrase"/>
    <property type="match status" value="1"/>
</dbReference>
<evidence type="ECO:0000313" key="9">
    <source>
        <dbReference type="Proteomes" id="UP000270296"/>
    </source>
</evidence>
<dbReference type="Proteomes" id="UP000270296">
    <property type="component" value="Unassembled WGS sequence"/>
</dbReference>
<evidence type="ECO:0000256" key="5">
    <source>
        <dbReference type="ARBA" id="ARBA00023239"/>
    </source>
</evidence>
<dbReference type="PROSITE" id="PS51144">
    <property type="entry name" value="ALPHA_CA_2"/>
    <property type="match status" value="1"/>
</dbReference>
<comment type="catalytic activity">
    <reaction evidence="6">
        <text>hydrogencarbonate + H(+) = CO2 + H2O</text>
        <dbReference type="Rhea" id="RHEA:10748"/>
        <dbReference type="ChEBI" id="CHEBI:15377"/>
        <dbReference type="ChEBI" id="CHEBI:15378"/>
        <dbReference type="ChEBI" id="CHEBI:16526"/>
        <dbReference type="ChEBI" id="CHEBI:17544"/>
        <dbReference type="EC" id="4.2.1.1"/>
    </reaction>
</comment>
<evidence type="ECO:0000256" key="4">
    <source>
        <dbReference type="ARBA" id="ARBA00022833"/>
    </source>
</evidence>
<dbReference type="PANTHER" id="PTHR18952">
    <property type="entry name" value="CARBONIC ANHYDRASE"/>
    <property type="match status" value="1"/>
</dbReference>
<dbReference type="EMBL" id="UZAM01008388">
    <property type="protein sequence ID" value="VDP04709.1"/>
    <property type="molecule type" value="Genomic_DNA"/>
</dbReference>
<keyword evidence="3" id="KW-0479">Metal-binding</keyword>
<dbReference type="AlphaFoldDB" id="A0A183ILP6"/>
<dbReference type="WBParaSite" id="SBAD_0000473401-mRNA-1">
    <property type="protein sequence ID" value="SBAD_0000473401-mRNA-1"/>
    <property type="gene ID" value="SBAD_0000473401"/>
</dbReference>
<dbReference type="Gene3D" id="3.10.200.10">
    <property type="entry name" value="Alpha carbonic anhydrase"/>
    <property type="match status" value="1"/>
</dbReference>
<keyword evidence="4" id="KW-0862">Zinc</keyword>
<organism evidence="10">
    <name type="scientific">Soboliphyme baturini</name>
    <dbReference type="NCBI Taxonomy" id="241478"/>
    <lineage>
        <taxon>Eukaryota</taxon>
        <taxon>Metazoa</taxon>
        <taxon>Ecdysozoa</taxon>
        <taxon>Nematoda</taxon>
        <taxon>Enoplea</taxon>
        <taxon>Dorylaimia</taxon>
        <taxon>Dioctophymatida</taxon>
        <taxon>Dioctophymatoidea</taxon>
        <taxon>Soboliphymatidae</taxon>
        <taxon>Soboliphyme</taxon>
    </lineage>
</organism>
<dbReference type="EC" id="4.2.1.1" evidence="2"/>
<evidence type="ECO:0000256" key="1">
    <source>
        <dbReference type="ARBA" id="ARBA00010718"/>
    </source>
</evidence>
<dbReference type="SUPFAM" id="SSF51069">
    <property type="entry name" value="Carbonic anhydrase"/>
    <property type="match status" value="1"/>
</dbReference>
<dbReference type="OrthoDB" id="429145at2759"/>
<dbReference type="GO" id="GO:0008270">
    <property type="term" value="F:zinc ion binding"/>
    <property type="evidence" value="ECO:0007669"/>
    <property type="project" value="InterPro"/>
</dbReference>
<evidence type="ECO:0000256" key="2">
    <source>
        <dbReference type="ARBA" id="ARBA00012925"/>
    </source>
</evidence>
<reference evidence="8 9" key="2">
    <citation type="submission" date="2018-11" db="EMBL/GenBank/DDBJ databases">
        <authorList>
            <consortium name="Pathogen Informatics"/>
        </authorList>
    </citation>
    <scope>NUCLEOTIDE SEQUENCE [LARGE SCALE GENOMIC DNA]</scope>
</reference>
<gene>
    <name evidence="8" type="ORF">SBAD_LOCUS4542</name>
</gene>
<evidence type="ECO:0000256" key="6">
    <source>
        <dbReference type="ARBA" id="ARBA00048348"/>
    </source>
</evidence>
<keyword evidence="9" id="KW-1185">Reference proteome</keyword>
<evidence type="ECO:0000313" key="8">
    <source>
        <dbReference type="EMBL" id="VDP04709.1"/>
    </source>
</evidence>
<dbReference type="InterPro" id="IPR001148">
    <property type="entry name" value="CA_dom"/>
</dbReference>
<name>A0A183ILP6_9BILA</name>
<dbReference type="CDD" id="cd00326">
    <property type="entry name" value="alpha_CA"/>
    <property type="match status" value="1"/>
</dbReference>
<accession>A0A183ILP6</accession>
<sequence length="157" mass="18089">MVRMFSFMLKRLSINNLLQIRIQERVQLFGGPLDFSYSLMQFHFHWGPNDTVGSEHSFARTHFPLEVLLSIESCAFRVPERNQSGTVAGALFGSFHRYVCERTTLPSPIKLDDLLPKNRNSYFYYSGSLTTPPCSEVVEWIVLNHPSNVTEEQVYPI</sequence>
<dbReference type="InterPro" id="IPR023561">
    <property type="entry name" value="Carbonic_anhydrase_a-class"/>
</dbReference>
<evidence type="ECO:0000256" key="3">
    <source>
        <dbReference type="ARBA" id="ARBA00022723"/>
    </source>
</evidence>
<dbReference type="GO" id="GO:0004089">
    <property type="term" value="F:carbonate dehydratase activity"/>
    <property type="evidence" value="ECO:0007669"/>
    <property type="project" value="UniProtKB-EC"/>
</dbReference>
<dbReference type="PANTHER" id="PTHR18952:SF265">
    <property type="entry name" value="CARBONIC ANHYDRASE"/>
    <property type="match status" value="1"/>
</dbReference>
<protein>
    <recommendedName>
        <fullName evidence="2">carbonic anhydrase</fullName>
        <ecNumber evidence="2">4.2.1.1</ecNumber>
    </recommendedName>
</protein>
<keyword evidence="5" id="KW-0456">Lyase</keyword>
<reference evidence="10" key="1">
    <citation type="submission" date="2016-06" db="UniProtKB">
        <authorList>
            <consortium name="WormBaseParasite"/>
        </authorList>
    </citation>
    <scope>IDENTIFICATION</scope>
</reference>
<dbReference type="InterPro" id="IPR036398">
    <property type="entry name" value="CA_dom_sf"/>
</dbReference>
<dbReference type="Pfam" id="PF00194">
    <property type="entry name" value="Carb_anhydrase"/>
    <property type="match status" value="2"/>
</dbReference>
<feature type="domain" description="Alpha-carbonic anhydrase" evidence="7">
    <location>
        <begin position="1"/>
        <end position="157"/>
    </location>
</feature>
<proteinExistence type="inferred from homology"/>